<dbReference type="PANTHER" id="PTHR43767:SF1">
    <property type="entry name" value="NONRIBOSOMAL PEPTIDE SYNTHASE PES1 (EUROFUNG)-RELATED"/>
    <property type="match status" value="1"/>
</dbReference>
<dbReference type="Pfam" id="PF00501">
    <property type="entry name" value="AMP-binding"/>
    <property type="match status" value="1"/>
</dbReference>
<dbReference type="PANTHER" id="PTHR43767">
    <property type="entry name" value="LONG-CHAIN-FATTY-ACID--COA LIGASE"/>
    <property type="match status" value="1"/>
</dbReference>
<dbReference type="KEGG" id="psh:Psest_2477"/>
<protein>
    <submittedName>
        <fullName evidence="5">Acyl-CoA synthetase (AMP-forming)/AMP-acid ligase II</fullName>
    </submittedName>
</protein>
<dbReference type="InterPro" id="IPR025110">
    <property type="entry name" value="AMP-bd_C"/>
</dbReference>
<evidence type="ECO:0000313" key="6">
    <source>
        <dbReference type="Proteomes" id="UP000010820"/>
    </source>
</evidence>
<reference evidence="5 6" key="1">
    <citation type="submission" date="2011-10" db="EMBL/GenBank/DDBJ databases">
        <title>Complete sequence of chromosome of Pseudomonas stutzeri RCH2.</title>
        <authorList>
            <consortium name="US DOE Joint Genome Institute"/>
            <person name="Lucas S."/>
            <person name="Han J."/>
            <person name="Lapidus A."/>
            <person name="Cheng J.-F."/>
            <person name="Goodwin L."/>
            <person name="Pitluck S."/>
            <person name="Peters L."/>
            <person name="Ovchinnikova G."/>
            <person name="Zeytun A."/>
            <person name="Lu M."/>
            <person name="Detter J.C."/>
            <person name="Han C."/>
            <person name="Tapia R."/>
            <person name="Land M."/>
            <person name="Hauser L."/>
            <person name="Kyrpides N."/>
            <person name="Ivanova N."/>
            <person name="Pagani I."/>
            <person name="Chakraborty R."/>
            <person name="Arkin A."/>
            <person name="Dehal P."/>
            <person name="Wall J."/>
            <person name="Hazen T."/>
            <person name="Woyke T."/>
        </authorList>
    </citation>
    <scope>NUCLEOTIDE SEQUENCE [LARGE SCALE GENOMIC DNA]</scope>
    <source>
        <strain evidence="5 6">RCH2</strain>
    </source>
</reference>
<accession>L0GNW6</accession>
<evidence type="ECO:0000313" key="5">
    <source>
        <dbReference type="EMBL" id="AGA86999.1"/>
    </source>
</evidence>
<evidence type="ECO:0000256" key="1">
    <source>
        <dbReference type="ARBA" id="ARBA00006432"/>
    </source>
</evidence>
<evidence type="ECO:0000259" key="4">
    <source>
        <dbReference type="Pfam" id="PF13193"/>
    </source>
</evidence>
<proteinExistence type="inferred from homology"/>
<sequence>MRPTVEVHPSIHRNTIGDALQRIAMRSPEQIALQYRERRWSFQALDRAANRVANHLLALGLSKADRVAAYGKNSDAYLILWLACTRAGLIHVPVNYSLTEHELAYVLDQSGARALFVDDSLKGLVDRIPAQRQLAIRGSLHSNETTSDRSDILRIATGSACDLPPEVDIAETDVVQILYTSGTTSDPKGAMHSHRSLMTEYSSCLLHLDIKASDRCLAALPLYHSAQMHVFTMPALLAGAFSCLTDTPTPEEILRLLKTEQLNSFFAPPTVWIALLRHEQFVEAQLRHVQKLYYGASIMPEPIARELGARLPQSGLYNCYGQSEIAPLATVLTPEEHRERPTSCGRPVSNVLTRIIDPSTGEECAPGVAGELVHRSPQLMVGYWEKPAETAEAFADGWFHSGDLGYRDAQGYIWIVDRIKDIVNTGGVLVASRDVEEALYRHPHVAEVAVIGVPDQKWIEAIAAVVVLKQNATLDAQALLHHARAHLAPFKVPKHVHFVEQLPKNSSGKLLKRVLRVQFGASARSSLGEAGDNLQQSEASAR</sequence>
<dbReference type="InterPro" id="IPR020845">
    <property type="entry name" value="AMP-binding_CS"/>
</dbReference>
<dbReference type="InterPro" id="IPR000873">
    <property type="entry name" value="AMP-dep_synth/lig_dom"/>
</dbReference>
<comment type="similarity">
    <text evidence="1">Belongs to the ATP-dependent AMP-binding enzyme family.</text>
</comment>
<dbReference type="Gene3D" id="3.40.50.12780">
    <property type="entry name" value="N-terminal domain of ligase-like"/>
    <property type="match status" value="1"/>
</dbReference>
<dbReference type="PROSITE" id="PS00455">
    <property type="entry name" value="AMP_BINDING"/>
    <property type="match status" value="1"/>
</dbReference>
<evidence type="ECO:0000256" key="2">
    <source>
        <dbReference type="ARBA" id="ARBA00022598"/>
    </source>
</evidence>
<dbReference type="CDD" id="cd17631">
    <property type="entry name" value="FACL_FadD13-like"/>
    <property type="match status" value="1"/>
</dbReference>
<dbReference type="InterPro" id="IPR050237">
    <property type="entry name" value="ATP-dep_AMP-bd_enzyme"/>
</dbReference>
<name>L0GNW6_STUST</name>
<feature type="domain" description="AMP-dependent synthetase/ligase" evidence="3">
    <location>
        <begin position="21"/>
        <end position="384"/>
    </location>
</feature>
<dbReference type="Gene3D" id="3.30.300.30">
    <property type="match status" value="1"/>
</dbReference>
<dbReference type="EMBL" id="CP003071">
    <property type="protein sequence ID" value="AGA86999.1"/>
    <property type="molecule type" value="Genomic_DNA"/>
</dbReference>
<keyword evidence="2 5" id="KW-0436">Ligase</keyword>
<dbReference type="HOGENOM" id="CLU_2094774_0_0_6"/>
<dbReference type="NCBIfam" id="NF004837">
    <property type="entry name" value="PRK06187.1"/>
    <property type="match status" value="1"/>
</dbReference>
<dbReference type="Proteomes" id="UP000010820">
    <property type="component" value="Chromosome"/>
</dbReference>
<dbReference type="FunFam" id="3.30.300.30:FF:000008">
    <property type="entry name" value="2,3-dihydroxybenzoate-AMP ligase"/>
    <property type="match status" value="1"/>
</dbReference>
<dbReference type="InterPro" id="IPR042099">
    <property type="entry name" value="ANL_N_sf"/>
</dbReference>
<dbReference type="eggNOG" id="COG0318">
    <property type="taxonomic scope" value="Bacteria"/>
</dbReference>
<dbReference type="AlphaFoldDB" id="L0GNW6"/>
<dbReference type="SUPFAM" id="SSF56801">
    <property type="entry name" value="Acetyl-CoA synthetase-like"/>
    <property type="match status" value="1"/>
</dbReference>
<dbReference type="GO" id="GO:0016878">
    <property type="term" value="F:acid-thiol ligase activity"/>
    <property type="evidence" value="ECO:0007669"/>
    <property type="project" value="UniProtKB-ARBA"/>
</dbReference>
<evidence type="ECO:0000259" key="3">
    <source>
        <dbReference type="Pfam" id="PF00501"/>
    </source>
</evidence>
<dbReference type="PATRIC" id="fig|644801.3.peg.2421"/>
<dbReference type="STRING" id="644801.Psest_2477"/>
<organism evidence="5 6">
    <name type="scientific">Stutzerimonas stutzeri RCH2</name>
    <dbReference type="NCBI Taxonomy" id="644801"/>
    <lineage>
        <taxon>Bacteria</taxon>
        <taxon>Pseudomonadati</taxon>
        <taxon>Pseudomonadota</taxon>
        <taxon>Gammaproteobacteria</taxon>
        <taxon>Pseudomonadales</taxon>
        <taxon>Pseudomonadaceae</taxon>
        <taxon>Stutzerimonas</taxon>
    </lineage>
</organism>
<feature type="domain" description="AMP-binding enzyme C-terminal" evidence="4">
    <location>
        <begin position="435"/>
        <end position="509"/>
    </location>
</feature>
<gene>
    <name evidence="5" type="ORF">Psest_2477</name>
</gene>
<dbReference type="NCBIfam" id="NF006182">
    <property type="entry name" value="PRK08316.1"/>
    <property type="match status" value="1"/>
</dbReference>
<dbReference type="Pfam" id="PF13193">
    <property type="entry name" value="AMP-binding_C"/>
    <property type="match status" value="1"/>
</dbReference>
<dbReference type="InterPro" id="IPR045851">
    <property type="entry name" value="AMP-bd_C_sf"/>
</dbReference>